<organism evidence="1">
    <name type="scientific">freshwater metagenome</name>
    <dbReference type="NCBI Taxonomy" id="449393"/>
    <lineage>
        <taxon>unclassified sequences</taxon>
        <taxon>metagenomes</taxon>
        <taxon>ecological metagenomes</taxon>
    </lineage>
</organism>
<sequence length="41" mass="4516">MLADSDSDVLTVTWTKEHHLPSAAWTLDPAIARALHEADDD</sequence>
<gene>
    <name evidence="1" type="ORF">UFOPK1603_01719</name>
</gene>
<proteinExistence type="predicted"/>
<protein>
    <submittedName>
        <fullName evidence="1">Unannotated protein</fullName>
    </submittedName>
</protein>
<accession>A0A6J6EUF4</accession>
<evidence type="ECO:0000313" key="1">
    <source>
        <dbReference type="EMBL" id="CAB4580190.1"/>
    </source>
</evidence>
<dbReference type="AlphaFoldDB" id="A0A6J6EUF4"/>
<dbReference type="EMBL" id="CAEZTG010000218">
    <property type="protein sequence ID" value="CAB4580190.1"/>
    <property type="molecule type" value="Genomic_DNA"/>
</dbReference>
<name>A0A6J6EUF4_9ZZZZ</name>
<reference evidence="1" key="1">
    <citation type="submission" date="2020-05" db="EMBL/GenBank/DDBJ databases">
        <authorList>
            <person name="Chiriac C."/>
            <person name="Salcher M."/>
            <person name="Ghai R."/>
            <person name="Kavagutti S V."/>
        </authorList>
    </citation>
    <scope>NUCLEOTIDE SEQUENCE</scope>
</reference>